<proteinExistence type="predicted"/>
<dbReference type="KEGG" id="mmaa:FR932_03405"/>
<dbReference type="InterPro" id="IPR024409">
    <property type="entry name" value="DUF3833"/>
</dbReference>
<dbReference type="RefSeq" id="WP_019440996.1">
    <property type="nucleotide sequence ID" value="NZ_ALOE01000012.1"/>
</dbReference>
<sequence>MIYLAQILGKIKSLTLKSVTFPLTILPLLALPLIASCSSPTLDDYQQTTPVFAFDSFFDGDLIAYGIVFNRNGNMTRRFHVELSASWQGEQGTIKEWFTFDDGEKSTRIWNITKKSANLYEGTASDVIGIAKGRTQGAALHWQYELMINVDGSDYEVALDDWMYLLDEKRLFNKTDIVKFGVKVGEINLVIEKIN</sequence>
<dbReference type="OrthoDB" id="5296954at2"/>
<dbReference type="Proteomes" id="UP000327424">
    <property type="component" value="Chromosome"/>
</dbReference>
<evidence type="ECO:0000313" key="1">
    <source>
        <dbReference type="EMBL" id="QFI36941.1"/>
    </source>
</evidence>
<dbReference type="EMBL" id="CP044399">
    <property type="protein sequence ID" value="QFI36941.1"/>
    <property type="molecule type" value="Genomic_DNA"/>
</dbReference>
<organism evidence="1 2">
    <name type="scientific">Moritella marina ATCC 15381</name>
    <dbReference type="NCBI Taxonomy" id="1202962"/>
    <lineage>
        <taxon>Bacteria</taxon>
        <taxon>Pseudomonadati</taxon>
        <taxon>Pseudomonadota</taxon>
        <taxon>Gammaproteobacteria</taxon>
        <taxon>Alteromonadales</taxon>
        <taxon>Moritellaceae</taxon>
        <taxon>Moritella</taxon>
    </lineage>
</organism>
<protein>
    <submittedName>
        <fullName evidence="1">DUF3833 domain-containing protein</fullName>
    </submittedName>
</protein>
<evidence type="ECO:0000313" key="2">
    <source>
        <dbReference type="Proteomes" id="UP000327424"/>
    </source>
</evidence>
<dbReference type="AlphaFoldDB" id="A0A5J6WID9"/>
<reference evidence="1 2" key="1">
    <citation type="submission" date="2019-09" db="EMBL/GenBank/DDBJ databases">
        <title>Hybrid Assembly of the complete Genome of the Deep-Sea Bacterium Moritella marina from long Nanopore and Illumina reads.</title>
        <authorList>
            <person name="Magin S."/>
            <person name="Georgoulis A."/>
            <person name="Papadimitriou K."/>
            <person name="Iliakis G."/>
            <person name="Vorgias C.E."/>
        </authorList>
    </citation>
    <scope>NUCLEOTIDE SEQUENCE [LARGE SCALE GENOMIC DNA]</scope>
    <source>
        <strain evidence="1 2">MP-1</strain>
    </source>
</reference>
<name>A0A5J6WID9_MORMI</name>
<keyword evidence="2" id="KW-1185">Reference proteome</keyword>
<dbReference type="Pfam" id="PF12915">
    <property type="entry name" value="DUF3833"/>
    <property type="match status" value="1"/>
</dbReference>
<accession>A0A5J6WID9</accession>
<gene>
    <name evidence="1" type="ORF">FR932_03405</name>
</gene>